<dbReference type="PROSITE" id="PS51257">
    <property type="entry name" value="PROKAR_LIPOPROTEIN"/>
    <property type="match status" value="1"/>
</dbReference>
<comment type="caution">
    <text evidence="1">The sequence shown here is derived from an EMBL/GenBank/DDBJ whole genome shotgun (WGS) entry which is preliminary data.</text>
</comment>
<proteinExistence type="predicted"/>
<name>A0ABP8DWB3_9ACTN</name>
<gene>
    <name evidence="1" type="ORF">GCM10022255_113570</name>
</gene>
<evidence type="ECO:0000313" key="1">
    <source>
        <dbReference type="EMBL" id="GAA4263994.1"/>
    </source>
</evidence>
<organism evidence="1 2">
    <name type="scientific">Dactylosporangium darangshiense</name>
    <dbReference type="NCBI Taxonomy" id="579108"/>
    <lineage>
        <taxon>Bacteria</taxon>
        <taxon>Bacillati</taxon>
        <taxon>Actinomycetota</taxon>
        <taxon>Actinomycetes</taxon>
        <taxon>Micromonosporales</taxon>
        <taxon>Micromonosporaceae</taxon>
        <taxon>Dactylosporangium</taxon>
    </lineage>
</organism>
<dbReference type="RefSeq" id="WP_345144257.1">
    <property type="nucleotide sequence ID" value="NZ_BAABAT010000088.1"/>
</dbReference>
<evidence type="ECO:0008006" key="3">
    <source>
        <dbReference type="Google" id="ProtNLM"/>
    </source>
</evidence>
<reference evidence="2" key="1">
    <citation type="journal article" date="2019" name="Int. J. Syst. Evol. Microbiol.">
        <title>The Global Catalogue of Microorganisms (GCM) 10K type strain sequencing project: providing services to taxonomists for standard genome sequencing and annotation.</title>
        <authorList>
            <consortium name="The Broad Institute Genomics Platform"/>
            <consortium name="The Broad Institute Genome Sequencing Center for Infectious Disease"/>
            <person name="Wu L."/>
            <person name="Ma J."/>
        </authorList>
    </citation>
    <scope>NUCLEOTIDE SEQUENCE [LARGE SCALE GENOMIC DNA]</scope>
    <source>
        <strain evidence="2">JCM 17441</strain>
    </source>
</reference>
<evidence type="ECO:0000313" key="2">
    <source>
        <dbReference type="Proteomes" id="UP001500620"/>
    </source>
</evidence>
<accession>A0ABP8DWB3</accession>
<keyword evidence="2" id="KW-1185">Reference proteome</keyword>
<sequence length="217" mass="21922">MDRQSGTGMLTLRRRLGWLGTVTVAFLVVAVGGCSGNDKPGQPRTPRDPATTAAQKTADALADCKAFSDGVWTGSANVKGTVSTGTDTSMSATGGSIDFQITVSGGKVVDGTVTQNTEVAGKVAGRPATGHIVAHGIPGGTGDAVTITWQAGTITVTIDGLPSQQIPVSTAGTGSFAPTSGDCTTLTGDLFTYSRGVENANPGMKSTITGIFTARRR</sequence>
<dbReference type="Proteomes" id="UP001500620">
    <property type="component" value="Unassembled WGS sequence"/>
</dbReference>
<protein>
    <recommendedName>
        <fullName evidence="3">Lipoprotein</fullName>
    </recommendedName>
</protein>
<dbReference type="EMBL" id="BAABAT010000088">
    <property type="protein sequence ID" value="GAA4263994.1"/>
    <property type="molecule type" value="Genomic_DNA"/>
</dbReference>